<keyword evidence="1" id="KW-1133">Transmembrane helix</keyword>
<dbReference type="EMBL" id="RAPY01000001">
    <property type="protein sequence ID" value="RKE55201.1"/>
    <property type="molecule type" value="Genomic_DNA"/>
</dbReference>
<feature type="transmembrane region" description="Helical" evidence="1">
    <location>
        <begin position="53"/>
        <end position="73"/>
    </location>
</feature>
<evidence type="ECO:0000313" key="3">
    <source>
        <dbReference type="Proteomes" id="UP000286246"/>
    </source>
</evidence>
<keyword evidence="1" id="KW-0812">Transmembrane</keyword>
<protein>
    <recommendedName>
        <fullName evidence="4">PH (Pleckstrin Homology) domain-containing protein</fullName>
    </recommendedName>
</protein>
<feature type="transmembrane region" description="Helical" evidence="1">
    <location>
        <begin position="28"/>
        <end position="47"/>
    </location>
</feature>
<organism evidence="2 3">
    <name type="scientific">Sphingobacterium detergens</name>
    <dbReference type="NCBI Taxonomy" id="1145106"/>
    <lineage>
        <taxon>Bacteria</taxon>
        <taxon>Pseudomonadati</taxon>
        <taxon>Bacteroidota</taxon>
        <taxon>Sphingobacteriia</taxon>
        <taxon>Sphingobacteriales</taxon>
        <taxon>Sphingobacteriaceae</taxon>
        <taxon>Sphingobacterium</taxon>
    </lineage>
</organism>
<proteinExistence type="predicted"/>
<dbReference type="Proteomes" id="UP000286246">
    <property type="component" value="Unassembled WGS sequence"/>
</dbReference>
<evidence type="ECO:0000313" key="2">
    <source>
        <dbReference type="EMBL" id="RKE55201.1"/>
    </source>
</evidence>
<dbReference type="OrthoDB" id="711075at2"/>
<keyword evidence="1" id="KW-0472">Membrane</keyword>
<comment type="caution">
    <text evidence="2">The sequence shown here is derived from an EMBL/GenBank/DDBJ whole genome shotgun (WGS) entry which is preliminary data.</text>
</comment>
<keyword evidence="3" id="KW-1185">Reference proteome</keyword>
<accession>A0A420BES7</accession>
<reference evidence="2 3" key="1">
    <citation type="submission" date="2018-09" db="EMBL/GenBank/DDBJ databases">
        <title>Genomic Encyclopedia of Type Strains, Phase III (KMG-III): the genomes of soil and plant-associated and newly described type strains.</title>
        <authorList>
            <person name="Whitman W."/>
        </authorList>
    </citation>
    <scope>NUCLEOTIDE SEQUENCE [LARGE SCALE GENOMIC DNA]</scope>
    <source>
        <strain evidence="2 3">CECT 7938</strain>
    </source>
</reference>
<dbReference type="AlphaFoldDB" id="A0A420BES7"/>
<evidence type="ECO:0008006" key="4">
    <source>
        <dbReference type="Google" id="ProtNLM"/>
    </source>
</evidence>
<evidence type="ECO:0000256" key="1">
    <source>
        <dbReference type="SAM" id="Phobius"/>
    </source>
</evidence>
<sequence length="165" mass="18748">MDLKDKLRLEIGNNCIAFSPYRGIMSSLYGFVAGIAVTVIILGLFNARLGEGGRILCCAIIVYLFIHGLYDLIFKLNVRYIFDGNNQVIYRENLPFGRRKLMRFEEAVIITSSESCDWHYSLGIKEKQFLKSYKISPDFGAGKASEKTVFAYEKEILNPIVELLS</sequence>
<name>A0A420BES7_SPHD1</name>
<gene>
    <name evidence="2" type="ORF">DFQ12_0030</name>
</gene>
<dbReference type="RefSeq" id="WP_120257015.1">
    <property type="nucleotide sequence ID" value="NZ_RAPY01000001.1"/>
</dbReference>